<comment type="caution">
    <text evidence="1">The sequence shown here is derived from an EMBL/GenBank/DDBJ whole genome shotgun (WGS) entry which is preliminary data.</text>
</comment>
<keyword evidence="2" id="KW-1185">Reference proteome</keyword>
<evidence type="ECO:0000313" key="2">
    <source>
        <dbReference type="Proteomes" id="UP001164539"/>
    </source>
</evidence>
<reference evidence="1 2" key="1">
    <citation type="journal article" date="2023" name="Science">
        <title>Complex scaffold remodeling in plant triterpene biosynthesis.</title>
        <authorList>
            <person name="De La Pena R."/>
            <person name="Hodgson H."/>
            <person name="Liu J.C."/>
            <person name="Stephenson M.J."/>
            <person name="Martin A.C."/>
            <person name="Owen C."/>
            <person name="Harkess A."/>
            <person name="Leebens-Mack J."/>
            <person name="Jimenez L.E."/>
            <person name="Osbourn A."/>
            <person name="Sattely E.S."/>
        </authorList>
    </citation>
    <scope>NUCLEOTIDE SEQUENCE [LARGE SCALE GENOMIC DNA]</scope>
    <source>
        <strain evidence="2">cv. JPN11</strain>
        <tissue evidence="1">Leaf</tissue>
    </source>
</reference>
<evidence type="ECO:0000313" key="1">
    <source>
        <dbReference type="EMBL" id="KAJ4716235.1"/>
    </source>
</evidence>
<gene>
    <name evidence="1" type="ORF">OWV82_011284</name>
</gene>
<sequence>MTRYPAVPGHEVVGKVMEVGSDVTKIRAGDNVGVGYIVGCCRTCEACKLEKEQYCNKKVFTYGDVDTNGEPTQGGFAGAMVVDQKFVVKIPEGMVLEQAAPLFCAGVTIYSPLNQFKLKQSRLRGGIIGLGGVGHMGVKIAKAMEHHVTVISSSDKKRVEALEHLGADECLVSSDTTRMEEAADSFDYIIDTVPAFHPLECYLSLFKVDGKLILLGAIKEPLQFLNPCSCLASLLFLDNYSYDYITCIGKSPHTSPDVCGNPTLMERRKTITGSFIGSMKETEEMLEFCKEKGLFSMIEVIKMDYINKALHRLEKNDVKYRFVVDVAGSELEPC</sequence>
<dbReference type="Proteomes" id="UP001164539">
    <property type="component" value="Chromosome 6"/>
</dbReference>
<accession>A0ACC1Y123</accession>
<organism evidence="1 2">
    <name type="scientific">Melia azedarach</name>
    <name type="common">Chinaberry tree</name>
    <dbReference type="NCBI Taxonomy" id="155640"/>
    <lineage>
        <taxon>Eukaryota</taxon>
        <taxon>Viridiplantae</taxon>
        <taxon>Streptophyta</taxon>
        <taxon>Embryophyta</taxon>
        <taxon>Tracheophyta</taxon>
        <taxon>Spermatophyta</taxon>
        <taxon>Magnoliopsida</taxon>
        <taxon>eudicotyledons</taxon>
        <taxon>Gunneridae</taxon>
        <taxon>Pentapetalae</taxon>
        <taxon>rosids</taxon>
        <taxon>malvids</taxon>
        <taxon>Sapindales</taxon>
        <taxon>Meliaceae</taxon>
        <taxon>Melia</taxon>
    </lineage>
</organism>
<name>A0ACC1Y123_MELAZ</name>
<proteinExistence type="predicted"/>
<dbReference type="EMBL" id="CM051399">
    <property type="protein sequence ID" value="KAJ4716235.1"/>
    <property type="molecule type" value="Genomic_DNA"/>
</dbReference>
<protein>
    <submittedName>
        <fullName evidence="1">Cinnamyl alcohol dehydrogenase</fullName>
    </submittedName>
</protein>